<evidence type="ECO:0000313" key="3">
    <source>
        <dbReference type="EMBL" id="GII23087.1"/>
    </source>
</evidence>
<dbReference type="AlphaFoldDB" id="A0A8J3TC00"/>
<dbReference type="Pfam" id="PF00496">
    <property type="entry name" value="SBP_bac_5"/>
    <property type="match status" value="1"/>
</dbReference>
<keyword evidence="1" id="KW-0732">Signal</keyword>
<dbReference type="InterPro" id="IPR030678">
    <property type="entry name" value="Peptide/Ni-bd"/>
</dbReference>
<dbReference type="Gene3D" id="3.10.105.10">
    <property type="entry name" value="Dipeptide-binding Protein, Domain 3"/>
    <property type="match status" value="1"/>
</dbReference>
<dbReference type="Gene3D" id="3.40.190.10">
    <property type="entry name" value="Periplasmic binding protein-like II"/>
    <property type="match status" value="1"/>
</dbReference>
<feature type="domain" description="Solute-binding protein family 5" evidence="2">
    <location>
        <begin position="108"/>
        <end position="467"/>
    </location>
</feature>
<comment type="caution">
    <text evidence="3">The sequence shown here is derived from an EMBL/GenBank/DDBJ whole genome shotgun (WGS) entry which is preliminary data.</text>
</comment>
<dbReference type="InterPro" id="IPR039424">
    <property type="entry name" value="SBP_5"/>
</dbReference>
<dbReference type="CDD" id="cd08501">
    <property type="entry name" value="PBP2_Lpqw"/>
    <property type="match status" value="1"/>
</dbReference>
<dbReference type="Proteomes" id="UP000599074">
    <property type="component" value="Unassembled WGS sequence"/>
</dbReference>
<dbReference type="GO" id="GO:0015833">
    <property type="term" value="P:peptide transport"/>
    <property type="evidence" value="ECO:0007669"/>
    <property type="project" value="TreeGrafter"/>
</dbReference>
<dbReference type="PANTHER" id="PTHR30290">
    <property type="entry name" value="PERIPLASMIC BINDING COMPONENT OF ABC TRANSPORTER"/>
    <property type="match status" value="1"/>
</dbReference>
<proteinExistence type="predicted"/>
<gene>
    <name evidence="3" type="ORF">Pme01_26840</name>
</gene>
<feature type="chain" id="PRO_5038613751" description="Solute-binding protein family 5 domain-containing protein" evidence="1">
    <location>
        <begin position="21"/>
        <end position="568"/>
    </location>
</feature>
<sequence>MRRRAVLATLTALALSGGLAACGSGGGGSAAKNQPPAKAGVNDIAATPRDQVKEGGQLVWPLGGFPPNFNYFQLDGTLRDNSDVMKAVLPMLYVVDAGGNPIWNKDYLAEEPKLQTDPKQVVTYKLNPKAAWNDGTPITWEDIQWQWKASSGQNKEYNISSANGWQDIESVEKGKDDREAVVTFKNKYADWQGLLNNPLYPKSTNQDPKVFNEGWIEKMPAGAGPFKFESLDKTAKTITLVRNEKWWGNKAKLDKIVYKEVDDNATADALANGEVDFMEIGANVNNYKRAKTMADKVDLRRAGGPNFRHITINGSKPQLADKKVRQALALAINRQTIGKALLQPLEMEPSVLNNHIFMTNHSAYKDNAGELGKYNLEKAKSMLDEAGWKVDGAVRKKDGASLEINFVIPANVQASKQESELIQAMLKEVGVTVNIKAVPSAEFFDKYITPGDYDMTVFSWIGTAFPVSSAESIYKKPVKDEKGELKVEQNYSRIGTDEIDALFKQANAELNKDKNHELGNKIDAKIWDEVFSLPMYQRPDLWAVKKGLVNFGAFAFADPVYEDMGYKK</sequence>
<dbReference type="GO" id="GO:0043190">
    <property type="term" value="C:ATP-binding cassette (ABC) transporter complex"/>
    <property type="evidence" value="ECO:0007669"/>
    <property type="project" value="InterPro"/>
</dbReference>
<dbReference type="PIRSF" id="PIRSF002741">
    <property type="entry name" value="MppA"/>
    <property type="match status" value="1"/>
</dbReference>
<name>A0A8J3TC00_9ACTN</name>
<dbReference type="SUPFAM" id="SSF53850">
    <property type="entry name" value="Periplasmic binding protein-like II"/>
    <property type="match status" value="1"/>
</dbReference>
<reference evidence="3" key="1">
    <citation type="submission" date="2021-01" db="EMBL/GenBank/DDBJ databases">
        <title>Whole genome shotgun sequence of Planosporangium mesophilum NBRC 109066.</title>
        <authorList>
            <person name="Komaki H."/>
            <person name="Tamura T."/>
        </authorList>
    </citation>
    <scope>NUCLEOTIDE SEQUENCE</scope>
    <source>
        <strain evidence="3">NBRC 109066</strain>
    </source>
</reference>
<dbReference type="GO" id="GO:1904680">
    <property type="term" value="F:peptide transmembrane transporter activity"/>
    <property type="evidence" value="ECO:0007669"/>
    <property type="project" value="TreeGrafter"/>
</dbReference>
<keyword evidence="4" id="KW-1185">Reference proteome</keyword>
<dbReference type="InterPro" id="IPR000914">
    <property type="entry name" value="SBP_5_dom"/>
</dbReference>
<organism evidence="3 4">
    <name type="scientific">Planosporangium mesophilum</name>
    <dbReference type="NCBI Taxonomy" id="689768"/>
    <lineage>
        <taxon>Bacteria</taxon>
        <taxon>Bacillati</taxon>
        <taxon>Actinomycetota</taxon>
        <taxon>Actinomycetes</taxon>
        <taxon>Micromonosporales</taxon>
        <taxon>Micromonosporaceae</taxon>
        <taxon>Planosporangium</taxon>
    </lineage>
</organism>
<evidence type="ECO:0000256" key="1">
    <source>
        <dbReference type="SAM" id="SignalP"/>
    </source>
</evidence>
<dbReference type="GO" id="GO:0042597">
    <property type="term" value="C:periplasmic space"/>
    <property type="evidence" value="ECO:0007669"/>
    <property type="project" value="UniProtKB-ARBA"/>
</dbReference>
<accession>A0A8J3TC00</accession>
<dbReference type="PANTHER" id="PTHR30290:SF65">
    <property type="entry name" value="MONOACYL PHOSPHATIDYLINOSITOL TETRAMANNOSIDE-BINDING PROTEIN LPQW-RELATED"/>
    <property type="match status" value="1"/>
</dbReference>
<dbReference type="Gene3D" id="3.90.76.10">
    <property type="entry name" value="Dipeptide-binding Protein, Domain 1"/>
    <property type="match status" value="1"/>
</dbReference>
<dbReference type="RefSeq" id="WP_168115706.1">
    <property type="nucleotide sequence ID" value="NZ_BOON01000024.1"/>
</dbReference>
<protein>
    <recommendedName>
        <fullName evidence="2">Solute-binding protein family 5 domain-containing protein</fullName>
    </recommendedName>
</protein>
<evidence type="ECO:0000259" key="2">
    <source>
        <dbReference type="Pfam" id="PF00496"/>
    </source>
</evidence>
<evidence type="ECO:0000313" key="4">
    <source>
        <dbReference type="Proteomes" id="UP000599074"/>
    </source>
</evidence>
<feature type="signal peptide" evidence="1">
    <location>
        <begin position="1"/>
        <end position="20"/>
    </location>
</feature>
<dbReference type="EMBL" id="BOON01000024">
    <property type="protein sequence ID" value="GII23087.1"/>
    <property type="molecule type" value="Genomic_DNA"/>
</dbReference>
<dbReference type="PROSITE" id="PS51257">
    <property type="entry name" value="PROKAR_LIPOPROTEIN"/>
    <property type="match status" value="1"/>
</dbReference>